<dbReference type="AlphaFoldDB" id="A0A167JXF2"/>
<evidence type="ECO:0000313" key="3">
    <source>
        <dbReference type="Proteomes" id="UP000076738"/>
    </source>
</evidence>
<feature type="chain" id="PRO_5007889050" evidence="1">
    <location>
        <begin position="20"/>
        <end position="155"/>
    </location>
</feature>
<sequence length="155" mass="16087">MQLSALAALALALATSALAAPALRQAGPSGTLVLPQGGADWDQGGFDLGHVVYQGVDQDYSTGDITHVKTHHIDIYLEAQDGSGTTTYLAKGIAPNSDNVVDEQFQIPFGYGSPELGSYRLVIVETQEGTTPGYPEAITFQAAAPLITISGSPTP</sequence>
<feature type="signal peptide" evidence="1">
    <location>
        <begin position="1"/>
        <end position="19"/>
    </location>
</feature>
<protein>
    <submittedName>
        <fullName evidence="2">Uncharacterized protein</fullName>
    </submittedName>
</protein>
<evidence type="ECO:0000256" key="1">
    <source>
        <dbReference type="SAM" id="SignalP"/>
    </source>
</evidence>
<dbReference type="EMBL" id="KV417297">
    <property type="protein sequence ID" value="KZO94040.1"/>
    <property type="molecule type" value="Genomic_DNA"/>
</dbReference>
<proteinExistence type="predicted"/>
<accession>A0A167JXF2</accession>
<keyword evidence="3" id="KW-1185">Reference proteome</keyword>
<reference evidence="2 3" key="1">
    <citation type="journal article" date="2016" name="Mol. Biol. Evol.">
        <title>Comparative Genomics of Early-Diverging Mushroom-Forming Fungi Provides Insights into the Origins of Lignocellulose Decay Capabilities.</title>
        <authorList>
            <person name="Nagy L.G."/>
            <person name="Riley R."/>
            <person name="Tritt A."/>
            <person name="Adam C."/>
            <person name="Daum C."/>
            <person name="Floudas D."/>
            <person name="Sun H."/>
            <person name="Yadav J.S."/>
            <person name="Pangilinan J."/>
            <person name="Larsson K.H."/>
            <person name="Matsuura K."/>
            <person name="Barry K."/>
            <person name="Labutti K."/>
            <person name="Kuo R."/>
            <person name="Ohm R.A."/>
            <person name="Bhattacharya S.S."/>
            <person name="Shirouzu T."/>
            <person name="Yoshinaga Y."/>
            <person name="Martin F.M."/>
            <person name="Grigoriev I.V."/>
            <person name="Hibbett D.S."/>
        </authorList>
    </citation>
    <scope>NUCLEOTIDE SEQUENCE [LARGE SCALE GENOMIC DNA]</scope>
    <source>
        <strain evidence="2 3">TUFC12733</strain>
    </source>
</reference>
<organism evidence="2 3">
    <name type="scientific">Calocera viscosa (strain TUFC12733)</name>
    <dbReference type="NCBI Taxonomy" id="1330018"/>
    <lineage>
        <taxon>Eukaryota</taxon>
        <taxon>Fungi</taxon>
        <taxon>Dikarya</taxon>
        <taxon>Basidiomycota</taxon>
        <taxon>Agaricomycotina</taxon>
        <taxon>Dacrymycetes</taxon>
        <taxon>Dacrymycetales</taxon>
        <taxon>Dacrymycetaceae</taxon>
        <taxon>Calocera</taxon>
    </lineage>
</organism>
<dbReference type="OrthoDB" id="2504656at2759"/>
<keyword evidence="1" id="KW-0732">Signal</keyword>
<name>A0A167JXF2_CALVF</name>
<dbReference type="Proteomes" id="UP000076738">
    <property type="component" value="Unassembled WGS sequence"/>
</dbReference>
<evidence type="ECO:0000313" key="2">
    <source>
        <dbReference type="EMBL" id="KZO94040.1"/>
    </source>
</evidence>
<gene>
    <name evidence="2" type="ORF">CALVIDRAFT_566002</name>
</gene>